<dbReference type="RefSeq" id="WP_090206232.1">
    <property type="nucleotide sequence ID" value="NZ_FOFO01000013.1"/>
</dbReference>
<dbReference type="InterPro" id="IPR013976">
    <property type="entry name" value="HDOD"/>
</dbReference>
<dbReference type="InterPro" id="IPR052340">
    <property type="entry name" value="RNase_Y/CdgJ"/>
</dbReference>
<sequence length="492" mass="53930">MATPEPEAWISALGDYALPLLPGTPAVLEGLESDQLSSMRVLGRLIQWDVGLALRVIRVANEIPHRHFRCEVAGLDEAAMMIGIRGVLGCMNALAQATSASPADPVRYAGLAAQASYAALLAERCGALRRDMVPGELALAAQLHGLGELMLVAHQGDCLASYLDLMAQDETVSPDEARDVTLDETINPVKIGQQLATRWALPEMTRRCMLPANARHPRNLGVMLSAQLAREAMRGWRYPGLGRDLELLADCLNIDLETLVMHLNEVSGEFNLQVALYGVSPVPELDLEQVMRQRSGDVMSPLPALCLAPRLRQAGLAAKRLQAGDLADEDEVLSVLLTGLHHGLGLSRVVFARLREGDCRLVVERTAGVDHEPGFCRLSMDMADGELLSVLMKRPTPFWLNQENMEDIWPKVPDALRRASGVRAFFIHSLFVGDRPFGLIYADRRFQACALDRRLLSGFSRLVTLAQQELERLDKAGADQPQPRQKPVGTLS</sequence>
<keyword evidence="3" id="KW-1185">Reference proteome</keyword>
<dbReference type="PANTHER" id="PTHR33525:SF3">
    <property type="entry name" value="RIBONUCLEASE Y"/>
    <property type="match status" value="1"/>
</dbReference>
<dbReference type="SUPFAM" id="SSF55781">
    <property type="entry name" value="GAF domain-like"/>
    <property type="match status" value="1"/>
</dbReference>
<evidence type="ECO:0000313" key="3">
    <source>
        <dbReference type="Proteomes" id="UP000199496"/>
    </source>
</evidence>
<dbReference type="Pfam" id="PF08668">
    <property type="entry name" value="HDOD"/>
    <property type="match status" value="1"/>
</dbReference>
<dbReference type="SUPFAM" id="SSF109604">
    <property type="entry name" value="HD-domain/PDEase-like"/>
    <property type="match status" value="1"/>
</dbReference>
<proteinExistence type="predicted"/>
<evidence type="ECO:0000313" key="2">
    <source>
        <dbReference type="EMBL" id="SEP98489.1"/>
    </source>
</evidence>
<feature type="domain" description="HDOD" evidence="1">
    <location>
        <begin position="18"/>
        <end position="215"/>
    </location>
</feature>
<dbReference type="EMBL" id="FOFO01000013">
    <property type="protein sequence ID" value="SEP98489.1"/>
    <property type="molecule type" value="Genomic_DNA"/>
</dbReference>
<name>A0A1H9CBH0_9GAMM</name>
<reference evidence="2 3" key="1">
    <citation type="submission" date="2016-10" db="EMBL/GenBank/DDBJ databases">
        <authorList>
            <person name="de Groot N.N."/>
        </authorList>
    </citation>
    <scope>NUCLEOTIDE SEQUENCE [LARGE SCALE GENOMIC DNA]</scope>
    <source>
        <strain evidence="2 3">B7-7</strain>
    </source>
</reference>
<dbReference type="PANTHER" id="PTHR33525">
    <property type="match status" value="1"/>
</dbReference>
<accession>A0A1H9CBH0</accession>
<dbReference type="STRING" id="867345.SAMN05421693_11324"/>
<gene>
    <name evidence="2" type="ORF">SAMN05421693_11324</name>
</gene>
<dbReference type="PROSITE" id="PS51833">
    <property type="entry name" value="HDOD"/>
    <property type="match status" value="1"/>
</dbReference>
<dbReference type="Gene3D" id="1.10.3210.10">
    <property type="entry name" value="Hypothetical protein af1432"/>
    <property type="match status" value="1"/>
</dbReference>
<dbReference type="Gene3D" id="3.30.450.40">
    <property type="match status" value="1"/>
</dbReference>
<dbReference type="Proteomes" id="UP000199496">
    <property type="component" value="Unassembled WGS sequence"/>
</dbReference>
<dbReference type="InterPro" id="IPR029016">
    <property type="entry name" value="GAF-like_dom_sf"/>
</dbReference>
<protein>
    <submittedName>
        <fullName evidence="2">HD-like signal output (HDOD) domain, no enzymatic activity</fullName>
    </submittedName>
</protein>
<evidence type="ECO:0000259" key="1">
    <source>
        <dbReference type="PROSITE" id="PS51833"/>
    </source>
</evidence>
<organism evidence="2 3">
    <name type="scientific">Ectothiorhodospira magna</name>
    <dbReference type="NCBI Taxonomy" id="867345"/>
    <lineage>
        <taxon>Bacteria</taxon>
        <taxon>Pseudomonadati</taxon>
        <taxon>Pseudomonadota</taxon>
        <taxon>Gammaproteobacteria</taxon>
        <taxon>Chromatiales</taxon>
        <taxon>Ectothiorhodospiraceae</taxon>
        <taxon>Ectothiorhodospira</taxon>
    </lineage>
</organism>
<dbReference type="AlphaFoldDB" id="A0A1H9CBH0"/>
<dbReference type="OrthoDB" id="9126875at2"/>